<name>A0AC60A447_RANTA</name>
<feature type="non-terminal residue" evidence="1">
    <location>
        <position position="1"/>
    </location>
</feature>
<protein>
    <submittedName>
        <fullName evidence="1">Uncharacterized protein</fullName>
    </submittedName>
</protein>
<dbReference type="EMBL" id="OX596091">
    <property type="protein sequence ID" value="CAN0554447.1"/>
    <property type="molecule type" value="Genomic_DNA"/>
</dbReference>
<gene>
    <name evidence="1" type="ORF">MRATA1EN22A_LOCUS26686</name>
</gene>
<organism evidence="1 2">
    <name type="scientific">Rangifer tarandus platyrhynchus</name>
    <name type="common">Svalbard reindeer</name>
    <dbReference type="NCBI Taxonomy" id="3082113"/>
    <lineage>
        <taxon>Eukaryota</taxon>
        <taxon>Metazoa</taxon>
        <taxon>Chordata</taxon>
        <taxon>Craniata</taxon>
        <taxon>Vertebrata</taxon>
        <taxon>Euteleostomi</taxon>
        <taxon>Mammalia</taxon>
        <taxon>Eutheria</taxon>
        <taxon>Laurasiatheria</taxon>
        <taxon>Artiodactyla</taxon>
        <taxon>Ruminantia</taxon>
        <taxon>Pecora</taxon>
        <taxon>Cervidae</taxon>
        <taxon>Odocoileinae</taxon>
        <taxon>Rangifer</taxon>
    </lineage>
</organism>
<reference evidence="1" key="2">
    <citation type="submission" date="2025-03" db="EMBL/GenBank/DDBJ databases">
        <authorList>
            <consortium name="ELIXIR-Norway"/>
            <consortium name="Elixir Norway"/>
        </authorList>
    </citation>
    <scope>NUCLEOTIDE SEQUENCE</scope>
</reference>
<dbReference type="Proteomes" id="UP001162501">
    <property type="component" value="Chromosome 7"/>
</dbReference>
<feature type="non-terminal residue" evidence="1">
    <location>
        <position position="87"/>
    </location>
</feature>
<proteinExistence type="predicted"/>
<sequence length="87" mass="10260">RIGHKLITDPETPIPHLAFKSALLKHFRETRKCMTHEKMHLHLFCEKCVNQHQHRAAEGGEKKPYIVDYQAFPRRHPQMPSKKDPDP</sequence>
<reference evidence="1" key="1">
    <citation type="submission" date="2023-05" db="EMBL/GenBank/DDBJ databases">
        <authorList>
            <consortium name="ELIXIR-Norway"/>
        </authorList>
    </citation>
    <scope>NUCLEOTIDE SEQUENCE</scope>
</reference>
<evidence type="ECO:0000313" key="2">
    <source>
        <dbReference type="Proteomes" id="UP001162501"/>
    </source>
</evidence>
<accession>A0AC60A447</accession>
<evidence type="ECO:0000313" key="1">
    <source>
        <dbReference type="EMBL" id="CAN0554447.1"/>
    </source>
</evidence>